<gene>
    <name evidence="5" type="ORF">PSON_ATCC_30995.1.T1530115</name>
</gene>
<name>A0A8S1RAA3_9CILI</name>
<dbReference type="GO" id="GO:0031625">
    <property type="term" value="F:ubiquitin protein ligase binding"/>
    <property type="evidence" value="ECO:0007669"/>
    <property type="project" value="InterPro"/>
</dbReference>
<evidence type="ECO:0000313" key="5">
    <source>
        <dbReference type="EMBL" id="CAD8124778.1"/>
    </source>
</evidence>
<dbReference type="InterPro" id="IPR001373">
    <property type="entry name" value="Cullin_N"/>
</dbReference>
<dbReference type="EMBL" id="CAJJDN010000153">
    <property type="protein sequence ID" value="CAD8124778.1"/>
    <property type="molecule type" value="Genomic_DNA"/>
</dbReference>
<proteinExistence type="inferred from homology"/>
<dbReference type="PANTHER" id="PTHR11932">
    <property type="entry name" value="CULLIN"/>
    <property type="match status" value="1"/>
</dbReference>
<dbReference type="SMART" id="SM00884">
    <property type="entry name" value="Cullin_Nedd8"/>
    <property type="match status" value="1"/>
</dbReference>
<dbReference type="Pfam" id="PF26557">
    <property type="entry name" value="Cullin_AB"/>
    <property type="match status" value="1"/>
</dbReference>
<accession>A0A8S1RAA3</accession>
<comment type="similarity">
    <text evidence="1 2">Belongs to the cullin family.</text>
</comment>
<feature type="domain" description="Cullin family profile" evidence="4">
    <location>
        <begin position="416"/>
        <end position="639"/>
    </location>
</feature>
<protein>
    <recommendedName>
        <fullName evidence="4">Cullin family profile domain-containing protein</fullName>
    </recommendedName>
</protein>
<sequence>MRAQDIDLKASFDKQYKELEKKCLDAAKSLQNSLFSEESFKMSKDQVMQINSQVLQLSSQWSIKFPRNASKQQDDKEEGMEGKLINLYKKCLKEFVDEIYKKLQQVQNERDTTLYLVAKHYHDYKAFSYWLYKLFFHLDSNTASTLGADLHSLSLEALKQGYFSVGQEKLINTILQVLLESRQKEIFLDKKVKSLCELFVVMGSKTVKLKYEREQGLYDYICLNFQETETFYKNNFEIKFIDDTVKYYKKQISERQSISVIEFVRWATKVFKLEETMCLESYPKSFEQISKQLIQLFVIEQAKRLSENGVQYFISAGGLSQLGELYNLISRNSDSVKYIADEFQITFTTLTKNVNTNYYNDQQQQNKQVQAEGYCNSILELMDKAQNIIKNYMQNDHKVQSAYLAAFTAAFNEINDSPFFLALFSDLLIKAEKGINETETDKKLNKIVSLFQLLYSKDKFLSHHQRFLQHRLLNPQSQNLNFEKTLLQKFKGETQTNVLTQLQNMVNDIEQSQRFAFEQKIEKNQQFELGVYLLSYGCWPFSNVENQIIAPEYMKKPLQLYQDMYLQKNNGRIVEWTFNYGQGEVTYKIKAEKYYFSLNTLQMIAFLLFNQADQFTIEQILEKTQIKKFDLENSLIPFICLKVLQREKSDLEEFADQNEIIKLNSNFNNKAKKMKMIPNTKMQPKRQGRNPELTAQEREQEEQLTKQREFVIDSQLVRIMKSKKTIAHKELVDQCQFMVTIFKPDIKFIKKRIENLIEREYIKRDDKDWNIYHYQN</sequence>
<organism evidence="5 6">
    <name type="scientific">Paramecium sonneborni</name>
    <dbReference type="NCBI Taxonomy" id="65129"/>
    <lineage>
        <taxon>Eukaryota</taxon>
        <taxon>Sar</taxon>
        <taxon>Alveolata</taxon>
        <taxon>Ciliophora</taxon>
        <taxon>Intramacronucleata</taxon>
        <taxon>Oligohymenophorea</taxon>
        <taxon>Peniculida</taxon>
        <taxon>Parameciidae</taxon>
        <taxon>Paramecium</taxon>
    </lineage>
</organism>
<evidence type="ECO:0000259" key="4">
    <source>
        <dbReference type="PROSITE" id="PS50069"/>
    </source>
</evidence>
<comment type="caution">
    <text evidence="5">The sequence shown here is derived from an EMBL/GenBank/DDBJ whole genome shotgun (WGS) entry which is preliminary data.</text>
</comment>
<dbReference type="OrthoDB" id="435621at2759"/>
<dbReference type="SMART" id="SM00182">
    <property type="entry name" value="CULLIN"/>
    <property type="match status" value="1"/>
</dbReference>
<evidence type="ECO:0000256" key="2">
    <source>
        <dbReference type="RuleBase" id="RU003829"/>
    </source>
</evidence>
<dbReference type="InterPro" id="IPR019559">
    <property type="entry name" value="Cullin_neddylation_domain"/>
</dbReference>
<dbReference type="AlphaFoldDB" id="A0A8S1RAA3"/>
<evidence type="ECO:0000313" key="6">
    <source>
        <dbReference type="Proteomes" id="UP000692954"/>
    </source>
</evidence>
<dbReference type="GO" id="GO:0006511">
    <property type="term" value="P:ubiquitin-dependent protein catabolic process"/>
    <property type="evidence" value="ECO:0007669"/>
    <property type="project" value="InterPro"/>
</dbReference>
<dbReference type="PROSITE" id="PS50069">
    <property type="entry name" value="CULLIN_2"/>
    <property type="match status" value="1"/>
</dbReference>
<dbReference type="Pfam" id="PF10557">
    <property type="entry name" value="Cullin_Nedd8"/>
    <property type="match status" value="1"/>
</dbReference>
<dbReference type="InterPro" id="IPR016158">
    <property type="entry name" value="Cullin_homology"/>
</dbReference>
<keyword evidence="6" id="KW-1185">Reference proteome</keyword>
<reference evidence="5" key="1">
    <citation type="submission" date="2021-01" db="EMBL/GenBank/DDBJ databases">
        <authorList>
            <consortium name="Genoscope - CEA"/>
            <person name="William W."/>
        </authorList>
    </citation>
    <scope>NUCLEOTIDE SEQUENCE</scope>
</reference>
<dbReference type="Pfam" id="PF00888">
    <property type="entry name" value="Cullin"/>
    <property type="match status" value="1"/>
</dbReference>
<feature type="region of interest" description="Disordered" evidence="3">
    <location>
        <begin position="679"/>
        <end position="700"/>
    </location>
</feature>
<dbReference type="InterPro" id="IPR045093">
    <property type="entry name" value="Cullin"/>
</dbReference>
<dbReference type="InterPro" id="IPR059120">
    <property type="entry name" value="Cullin-like_AB"/>
</dbReference>
<evidence type="ECO:0000256" key="1">
    <source>
        <dbReference type="PROSITE-ProRule" id="PRU00330"/>
    </source>
</evidence>
<evidence type="ECO:0000256" key="3">
    <source>
        <dbReference type="SAM" id="MobiDB-lite"/>
    </source>
</evidence>
<dbReference type="Proteomes" id="UP000692954">
    <property type="component" value="Unassembled WGS sequence"/>
</dbReference>